<gene>
    <name evidence="2" type="ORF">TCIL3000_9_3510</name>
</gene>
<dbReference type="AlphaFoldDB" id="G0UU90"/>
<evidence type="ECO:0000256" key="1">
    <source>
        <dbReference type="SAM" id="MobiDB-lite"/>
    </source>
</evidence>
<protein>
    <submittedName>
        <fullName evidence="2">Uncharacterized protein</fullName>
    </submittedName>
</protein>
<feature type="region of interest" description="Disordered" evidence="1">
    <location>
        <begin position="1"/>
        <end position="24"/>
    </location>
</feature>
<proteinExistence type="predicted"/>
<organism evidence="2">
    <name type="scientific">Trypanosoma congolense (strain IL3000)</name>
    <dbReference type="NCBI Taxonomy" id="1068625"/>
    <lineage>
        <taxon>Eukaryota</taxon>
        <taxon>Discoba</taxon>
        <taxon>Euglenozoa</taxon>
        <taxon>Kinetoplastea</taxon>
        <taxon>Metakinetoplastina</taxon>
        <taxon>Trypanosomatida</taxon>
        <taxon>Trypanosomatidae</taxon>
        <taxon>Trypanosoma</taxon>
        <taxon>Nannomonas</taxon>
    </lineage>
</organism>
<reference evidence="2" key="1">
    <citation type="journal article" date="2012" name="Proc. Natl. Acad. Sci. U.S.A.">
        <title>Antigenic diversity is generated by distinct evolutionary mechanisms in African trypanosome species.</title>
        <authorList>
            <person name="Jackson A.P."/>
            <person name="Berry A."/>
            <person name="Aslett M."/>
            <person name="Allison H.C."/>
            <person name="Burton P."/>
            <person name="Vavrova-Anderson J."/>
            <person name="Brown R."/>
            <person name="Browne H."/>
            <person name="Corton N."/>
            <person name="Hauser H."/>
            <person name="Gamble J."/>
            <person name="Gilderthorp R."/>
            <person name="Marcello L."/>
            <person name="McQuillan J."/>
            <person name="Otto T.D."/>
            <person name="Quail M.A."/>
            <person name="Sanders M.J."/>
            <person name="van Tonder A."/>
            <person name="Ginger M.L."/>
            <person name="Field M.C."/>
            <person name="Barry J.D."/>
            <person name="Hertz-Fowler C."/>
            <person name="Berriman M."/>
        </authorList>
    </citation>
    <scope>NUCLEOTIDE SEQUENCE</scope>
    <source>
        <strain evidence="2">IL3000</strain>
    </source>
</reference>
<name>G0UU90_TRYCI</name>
<feature type="region of interest" description="Disordered" evidence="1">
    <location>
        <begin position="209"/>
        <end position="239"/>
    </location>
</feature>
<evidence type="ECO:0000313" key="2">
    <source>
        <dbReference type="EMBL" id="CCC92954.1"/>
    </source>
</evidence>
<accession>G0UU90</accession>
<dbReference type="EMBL" id="HE575322">
    <property type="protein sequence ID" value="CCC92954.1"/>
    <property type="molecule type" value="Genomic_DNA"/>
</dbReference>
<dbReference type="VEuPathDB" id="TriTrypDB:TcIL3000_9_3510"/>
<sequence length="239" mass="25284">MGCFPSAGRTHAKSGSSGVARGADGTASSVALDGRDGTRAGFLDGSVASGQVAPTMKPTLYTDYSGTQVTMTNGTIGKANNICRWLDAALEKRKKHGGWYTDVFVESGSSSRLETSYYSEGTVQTYHHVVHFSTNNRCNADDCFAVTNSDPLLEKLVSSKSRDSSDLEAQDGVGAAVPPKVYESGTVGQGKWLPNTVIRNKGQVAIRYSPESSTLSGGEEERQGVAVGGEQVEDIELDM</sequence>